<evidence type="ECO:0000256" key="8">
    <source>
        <dbReference type="PROSITE-ProRule" id="PRU10099"/>
    </source>
</evidence>
<keyword evidence="4" id="KW-1003">Cell membrane</keyword>
<feature type="transmembrane region" description="Helical" evidence="9">
    <location>
        <begin position="151"/>
        <end position="169"/>
    </location>
</feature>
<evidence type="ECO:0000256" key="2">
    <source>
        <dbReference type="ARBA" id="ARBA00008193"/>
    </source>
</evidence>
<evidence type="ECO:0000256" key="5">
    <source>
        <dbReference type="ARBA" id="ARBA00022692"/>
    </source>
</evidence>
<comment type="similarity">
    <text evidence="2">Belongs to the UPF0126 family.</text>
</comment>
<dbReference type="EMBL" id="SGXA01000007">
    <property type="protein sequence ID" value="RZS63892.1"/>
    <property type="molecule type" value="Genomic_DNA"/>
</dbReference>
<accession>A0A4Q7MAZ9</accession>
<keyword evidence="5 9" id="KW-0812">Transmembrane</keyword>
<dbReference type="GO" id="GO:0006520">
    <property type="term" value="P:amino acid metabolic process"/>
    <property type="evidence" value="ECO:0007669"/>
    <property type="project" value="InterPro"/>
</dbReference>
<feature type="transmembrane region" description="Helical" evidence="9">
    <location>
        <begin position="6"/>
        <end position="26"/>
    </location>
</feature>
<evidence type="ECO:0000259" key="10">
    <source>
        <dbReference type="Pfam" id="PF03458"/>
    </source>
</evidence>
<dbReference type="PANTHER" id="PTHR30506">
    <property type="entry name" value="INNER MEMBRANE PROTEIN"/>
    <property type="match status" value="1"/>
</dbReference>
<keyword evidence="12" id="KW-1185">Reference proteome</keyword>
<comment type="similarity">
    <text evidence="3">Belongs to the asparaginase 1 family.</text>
</comment>
<feature type="transmembrane region" description="Helical" evidence="9">
    <location>
        <begin position="33"/>
        <end position="54"/>
    </location>
</feature>
<keyword evidence="7 9" id="KW-0472">Membrane</keyword>
<evidence type="ECO:0000256" key="7">
    <source>
        <dbReference type="ARBA" id="ARBA00023136"/>
    </source>
</evidence>
<feature type="transmembrane region" description="Helical" evidence="9">
    <location>
        <begin position="66"/>
        <end position="85"/>
    </location>
</feature>
<evidence type="ECO:0000313" key="12">
    <source>
        <dbReference type="Proteomes" id="UP000293874"/>
    </source>
</evidence>
<feature type="transmembrane region" description="Helical" evidence="9">
    <location>
        <begin position="175"/>
        <end position="194"/>
    </location>
</feature>
<comment type="subcellular location">
    <subcellularLocation>
        <location evidence="1">Cell membrane</location>
        <topology evidence="1">Multi-pass membrane protein</topology>
    </subcellularLocation>
</comment>
<dbReference type="InterPro" id="IPR020827">
    <property type="entry name" value="Asparaginase/glutaminase_AS1"/>
</dbReference>
<protein>
    <submittedName>
        <fullName evidence="11">Putative membrane protein YeiH</fullName>
    </submittedName>
</protein>
<feature type="transmembrane region" description="Helical" evidence="9">
    <location>
        <begin position="92"/>
        <end position="108"/>
    </location>
</feature>
<feature type="transmembrane region" description="Helical" evidence="9">
    <location>
        <begin position="114"/>
        <end position="139"/>
    </location>
</feature>
<evidence type="ECO:0000313" key="11">
    <source>
        <dbReference type="EMBL" id="RZS63892.1"/>
    </source>
</evidence>
<dbReference type="GO" id="GO:0005886">
    <property type="term" value="C:plasma membrane"/>
    <property type="evidence" value="ECO:0007669"/>
    <property type="project" value="UniProtKB-SubCell"/>
</dbReference>
<proteinExistence type="inferred from homology"/>
<dbReference type="PANTHER" id="PTHR30506:SF3">
    <property type="entry name" value="UPF0126 INNER MEMBRANE PROTEIN YADS-RELATED"/>
    <property type="match status" value="1"/>
</dbReference>
<evidence type="ECO:0000256" key="6">
    <source>
        <dbReference type="ARBA" id="ARBA00022989"/>
    </source>
</evidence>
<feature type="active site" evidence="8">
    <location>
        <position position="14"/>
    </location>
</feature>
<reference evidence="11 12" key="1">
    <citation type="submission" date="2019-02" db="EMBL/GenBank/DDBJ databases">
        <title>Genomic Encyclopedia of Type Strains, Phase IV (KMG-IV): sequencing the most valuable type-strain genomes for metagenomic binning, comparative biology and taxonomic classification.</title>
        <authorList>
            <person name="Goeker M."/>
        </authorList>
    </citation>
    <scope>NUCLEOTIDE SEQUENCE [LARGE SCALE GENOMIC DNA]</scope>
    <source>
        <strain evidence="11 12">DSM 18116</strain>
    </source>
</reference>
<evidence type="ECO:0000256" key="1">
    <source>
        <dbReference type="ARBA" id="ARBA00004651"/>
    </source>
</evidence>
<evidence type="ECO:0000256" key="9">
    <source>
        <dbReference type="SAM" id="Phobius"/>
    </source>
</evidence>
<dbReference type="Pfam" id="PF03458">
    <property type="entry name" value="Gly_transporter"/>
    <property type="match status" value="2"/>
</dbReference>
<feature type="domain" description="Glycine transporter" evidence="10">
    <location>
        <begin position="8"/>
        <end position="81"/>
    </location>
</feature>
<keyword evidence="6 9" id="KW-1133">Transmembrane helix</keyword>
<dbReference type="AlphaFoldDB" id="A0A4Q7MAZ9"/>
<dbReference type="OrthoDB" id="9791874at2"/>
<feature type="domain" description="Glycine transporter" evidence="10">
    <location>
        <begin position="94"/>
        <end position="166"/>
    </location>
</feature>
<organism evidence="11 12">
    <name type="scientific">Pseudobacter ginsenosidimutans</name>
    <dbReference type="NCBI Taxonomy" id="661488"/>
    <lineage>
        <taxon>Bacteria</taxon>
        <taxon>Pseudomonadati</taxon>
        <taxon>Bacteroidota</taxon>
        <taxon>Chitinophagia</taxon>
        <taxon>Chitinophagales</taxon>
        <taxon>Chitinophagaceae</taxon>
        <taxon>Pseudobacter</taxon>
    </lineage>
</organism>
<evidence type="ECO:0000256" key="3">
    <source>
        <dbReference type="ARBA" id="ARBA00010518"/>
    </source>
</evidence>
<name>A0A4Q7MAZ9_9BACT</name>
<sequence length="204" mass="22000">MNKFYLDIIETGGTIAFGLSGAFMAMEKRLDPFGVIIITFVTAIGGGTVRDMLIGKTPVTWLQDNSTALIILGTAIAALLFGKYLKQLSKTMFFFDSLGLGLFTVVGIEKGQEAGLSSLICIALGTTTGCFGGVLRDVLLNNIPLIFRKEIYASACIAGGILYFGLLQTGILVEYITTITIVFIVLIRVFAVRYKISLPASYNK</sequence>
<evidence type="ECO:0000256" key="4">
    <source>
        <dbReference type="ARBA" id="ARBA00022475"/>
    </source>
</evidence>
<gene>
    <name evidence="11" type="ORF">EV199_5990</name>
</gene>
<dbReference type="InterPro" id="IPR005115">
    <property type="entry name" value="Gly_transporter"/>
</dbReference>
<dbReference type="RefSeq" id="WP_130544466.1">
    <property type="nucleotide sequence ID" value="NZ_CP042431.1"/>
</dbReference>
<comment type="caution">
    <text evidence="11">The sequence shown here is derived from an EMBL/GenBank/DDBJ whole genome shotgun (WGS) entry which is preliminary data.</text>
</comment>
<dbReference type="PROSITE" id="PS00144">
    <property type="entry name" value="ASN_GLN_ASE_1"/>
    <property type="match status" value="1"/>
</dbReference>
<dbReference type="Proteomes" id="UP000293874">
    <property type="component" value="Unassembled WGS sequence"/>
</dbReference>